<keyword evidence="3 5" id="KW-0863">Zinc-finger</keyword>
<dbReference type="Pfam" id="PF00096">
    <property type="entry name" value="zf-C2H2"/>
    <property type="match status" value="7"/>
</dbReference>
<dbReference type="GO" id="GO:0006355">
    <property type="term" value="P:regulation of DNA-templated transcription"/>
    <property type="evidence" value="ECO:0007669"/>
    <property type="project" value="UniProtKB-ARBA"/>
</dbReference>
<dbReference type="PANTHER" id="PTHR24379:SF121">
    <property type="entry name" value="C2H2-TYPE DOMAIN-CONTAINING PROTEIN"/>
    <property type="match status" value="1"/>
</dbReference>
<evidence type="ECO:0000313" key="8">
    <source>
        <dbReference type="EMBL" id="KAJ6647300.1"/>
    </source>
</evidence>
<evidence type="ECO:0000256" key="4">
    <source>
        <dbReference type="ARBA" id="ARBA00022833"/>
    </source>
</evidence>
<keyword evidence="2" id="KW-0677">Repeat</keyword>
<evidence type="ECO:0000256" key="1">
    <source>
        <dbReference type="ARBA" id="ARBA00022723"/>
    </source>
</evidence>
<dbReference type="FunFam" id="3.30.160.60:FF:000624">
    <property type="entry name" value="zinc finger protein 697"/>
    <property type="match status" value="1"/>
</dbReference>
<feature type="domain" description="C2H2-type" evidence="7">
    <location>
        <begin position="378"/>
        <end position="406"/>
    </location>
</feature>
<dbReference type="Pfam" id="PF12874">
    <property type="entry name" value="zf-met"/>
    <property type="match status" value="1"/>
</dbReference>
<sequence length="462" mass="52273">MNESVVTVNLQINDKTNEIECIKMESADISCSDGDDYETEGEQIDEENVLVPKGDGVMTIKSKKKTILEHVCAKCSSSYRTLVGLKRHLNLCRNTPKDHPVQLKQETALVDIDFSSVDEDTCFCCLEPKDSAHVGHVKCNFCPKSFKSHLNLERHLYTIHSANTSFPCKSCNATCPSKLVLDLHMLSHSTGKPYSCQVCGRDFTRKYHLDRHKKFSKCSSSSTASSAPKNKSNLTCQVCSRVFTRIDNLREHLRGHMGQPTRRKDYQCPYCDKSFYGSSLLNIHIRTHTGEKPFVCDLCQKSFPSNGALRKHRRMHTGEKPYSCGECQKSFAAKETLNRHTKIHTGVRPHVCNVCGKEFIQSTQLRSHMLKHTGENGHHCSICEQVFNRKSGLQKHIKEVHDGAQIDEKSLDDPEASKKSKTKATHKLDVDNDENLVVSEYHITYQDESNLQATIVLKQEKV</sequence>
<feature type="domain" description="C2H2-type" evidence="7">
    <location>
        <begin position="137"/>
        <end position="165"/>
    </location>
</feature>
<feature type="domain" description="C2H2-type" evidence="7">
    <location>
        <begin position="350"/>
        <end position="377"/>
    </location>
</feature>
<dbReference type="Gene3D" id="3.30.160.60">
    <property type="entry name" value="Classic Zinc Finger"/>
    <property type="match status" value="8"/>
</dbReference>
<dbReference type="FunFam" id="3.30.160.60:FF:000100">
    <property type="entry name" value="Zinc finger 45-like"/>
    <property type="match status" value="1"/>
</dbReference>
<feature type="domain" description="C2H2-type" evidence="7">
    <location>
        <begin position="294"/>
        <end position="321"/>
    </location>
</feature>
<evidence type="ECO:0000256" key="3">
    <source>
        <dbReference type="ARBA" id="ARBA00022771"/>
    </source>
</evidence>
<dbReference type="EMBL" id="WJQU01000001">
    <property type="protein sequence ID" value="KAJ6647300.1"/>
    <property type="molecule type" value="Genomic_DNA"/>
</dbReference>
<dbReference type="PROSITE" id="PS00028">
    <property type="entry name" value="ZINC_FINGER_C2H2_1"/>
    <property type="match status" value="7"/>
</dbReference>
<dbReference type="AlphaFoldDB" id="A0A9Q0S8G3"/>
<evidence type="ECO:0000256" key="6">
    <source>
        <dbReference type="SAM" id="MobiDB-lite"/>
    </source>
</evidence>
<dbReference type="FunFam" id="3.30.160.60:FF:000557">
    <property type="entry name" value="zinc finger and SCAN domain-containing protein 29"/>
    <property type="match status" value="1"/>
</dbReference>
<dbReference type="PROSITE" id="PS50157">
    <property type="entry name" value="ZINC_FINGER_C2H2_2"/>
    <property type="match status" value="9"/>
</dbReference>
<feature type="domain" description="C2H2-type" evidence="7">
    <location>
        <begin position="234"/>
        <end position="261"/>
    </location>
</feature>
<dbReference type="SMART" id="SM00355">
    <property type="entry name" value="ZnF_C2H2"/>
    <property type="match status" value="10"/>
</dbReference>
<dbReference type="GO" id="GO:0048729">
    <property type="term" value="P:tissue morphogenesis"/>
    <property type="evidence" value="ECO:0007669"/>
    <property type="project" value="UniProtKB-ARBA"/>
</dbReference>
<reference evidence="8" key="1">
    <citation type="submission" date="2022-07" db="EMBL/GenBank/DDBJ databases">
        <authorList>
            <person name="Trinca V."/>
            <person name="Uliana J.V.C."/>
            <person name="Torres T.T."/>
            <person name="Ward R.J."/>
            <person name="Monesi N."/>
        </authorList>
    </citation>
    <scope>NUCLEOTIDE SEQUENCE</scope>
    <source>
        <strain evidence="8">HSMRA1968</strain>
        <tissue evidence="8">Whole embryos</tissue>
    </source>
</reference>
<feature type="region of interest" description="Disordered" evidence="6">
    <location>
        <begin position="408"/>
        <end position="427"/>
    </location>
</feature>
<keyword evidence="4" id="KW-0862">Zinc</keyword>
<dbReference type="FunFam" id="3.30.160.60:FF:000702">
    <property type="entry name" value="Transcription factor E4F1 isoform 1"/>
    <property type="match status" value="1"/>
</dbReference>
<dbReference type="GO" id="GO:0048598">
    <property type="term" value="P:embryonic morphogenesis"/>
    <property type="evidence" value="ECO:0007669"/>
    <property type="project" value="UniProtKB-ARBA"/>
</dbReference>
<dbReference type="GO" id="GO:0008270">
    <property type="term" value="F:zinc ion binding"/>
    <property type="evidence" value="ECO:0007669"/>
    <property type="project" value="UniProtKB-KW"/>
</dbReference>
<protein>
    <submittedName>
        <fullName evidence="8">Protein suppressor of hairy wing</fullName>
    </submittedName>
</protein>
<feature type="domain" description="C2H2-type" evidence="7">
    <location>
        <begin position="194"/>
        <end position="214"/>
    </location>
</feature>
<gene>
    <name evidence="8" type="primary">su(Hw)</name>
    <name evidence="8" type="ORF">Bhyg_02522</name>
</gene>
<name>A0A9Q0S8G3_9DIPT</name>
<dbReference type="OrthoDB" id="654211at2759"/>
<feature type="domain" description="C2H2-type" evidence="7">
    <location>
        <begin position="166"/>
        <end position="193"/>
    </location>
</feature>
<feature type="non-terminal residue" evidence="8">
    <location>
        <position position="462"/>
    </location>
</feature>
<accession>A0A9Q0S8G3</accession>
<evidence type="ECO:0000256" key="2">
    <source>
        <dbReference type="ARBA" id="ARBA00022737"/>
    </source>
</evidence>
<keyword evidence="1" id="KW-0479">Metal-binding</keyword>
<organism evidence="8 9">
    <name type="scientific">Pseudolycoriella hygida</name>
    <dbReference type="NCBI Taxonomy" id="35572"/>
    <lineage>
        <taxon>Eukaryota</taxon>
        <taxon>Metazoa</taxon>
        <taxon>Ecdysozoa</taxon>
        <taxon>Arthropoda</taxon>
        <taxon>Hexapoda</taxon>
        <taxon>Insecta</taxon>
        <taxon>Pterygota</taxon>
        <taxon>Neoptera</taxon>
        <taxon>Endopterygota</taxon>
        <taxon>Diptera</taxon>
        <taxon>Nematocera</taxon>
        <taxon>Sciaroidea</taxon>
        <taxon>Sciaridae</taxon>
        <taxon>Pseudolycoriella</taxon>
    </lineage>
</organism>
<keyword evidence="9" id="KW-1185">Reference proteome</keyword>
<dbReference type="SUPFAM" id="SSF57667">
    <property type="entry name" value="beta-beta-alpha zinc fingers"/>
    <property type="match status" value="6"/>
</dbReference>
<comment type="caution">
    <text evidence="8">The sequence shown here is derived from an EMBL/GenBank/DDBJ whole genome shotgun (WGS) entry which is preliminary data.</text>
</comment>
<evidence type="ECO:0000259" key="7">
    <source>
        <dbReference type="PROSITE" id="PS50157"/>
    </source>
</evidence>
<evidence type="ECO:0000256" key="5">
    <source>
        <dbReference type="PROSITE-ProRule" id="PRU00042"/>
    </source>
</evidence>
<dbReference type="InterPro" id="IPR036236">
    <property type="entry name" value="Znf_C2H2_sf"/>
</dbReference>
<dbReference type="FunFam" id="3.30.160.60:FF:002343">
    <property type="entry name" value="Zinc finger protein 33A"/>
    <property type="match status" value="1"/>
</dbReference>
<proteinExistence type="predicted"/>
<feature type="compositionally biased region" description="Basic and acidic residues" evidence="6">
    <location>
        <begin position="408"/>
        <end position="418"/>
    </location>
</feature>
<dbReference type="Pfam" id="PF13912">
    <property type="entry name" value="zf-C2H2_6"/>
    <property type="match status" value="1"/>
</dbReference>
<evidence type="ECO:0000313" key="9">
    <source>
        <dbReference type="Proteomes" id="UP001151699"/>
    </source>
</evidence>
<feature type="domain" description="C2H2-type" evidence="7">
    <location>
        <begin position="322"/>
        <end position="349"/>
    </location>
</feature>
<feature type="domain" description="C2H2-type" evidence="7">
    <location>
        <begin position="266"/>
        <end position="293"/>
    </location>
</feature>
<dbReference type="Proteomes" id="UP001151699">
    <property type="component" value="Chromosome A"/>
</dbReference>
<dbReference type="InterPro" id="IPR013087">
    <property type="entry name" value="Znf_C2H2_type"/>
</dbReference>
<dbReference type="PANTHER" id="PTHR24379">
    <property type="entry name" value="KRAB AND ZINC FINGER DOMAIN-CONTAINING"/>
    <property type="match status" value="1"/>
</dbReference>